<comment type="caution">
    <text evidence="14">The sequence shown here is derived from an EMBL/GenBank/DDBJ whole genome shotgun (WGS) entry which is preliminary data.</text>
</comment>
<dbReference type="InterPro" id="IPR019307">
    <property type="entry name" value="RNA-bd_AU-1/RNase_E/G"/>
</dbReference>
<feature type="region of interest" description="Disordered" evidence="11">
    <location>
        <begin position="615"/>
        <end position="847"/>
    </location>
</feature>
<keyword evidence="6" id="KW-0255">Endonuclease</keyword>
<evidence type="ECO:0000313" key="14">
    <source>
        <dbReference type="EMBL" id="MDA0142373.1"/>
    </source>
</evidence>
<evidence type="ECO:0000259" key="12">
    <source>
        <dbReference type="PROSITE" id="PS50126"/>
    </source>
</evidence>
<dbReference type="PROSITE" id="PS50926">
    <property type="entry name" value="TRAM"/>
    <property type="match status" value="1"/>
</dbReference>
<sequence>MKKQVLVTVDRGETRVAMLEASGEPGAPTKSSRGRGGRRKKNEVPAGYRVAEIYFERRGGRSIVGNIYKGRVDNVLAGLEAAFVDIGLDKNGFLHVDEIVLPGVEQAKRGRGSGPRITDLLKPGQEIVVQVVKDPLKTKGARLSMELTIAGRYMVYAPTGEGVGVSRRLEDKERDRLRKEAKQLNLNGGGAIIRTAAHGATRADFERELQYLFKLNEVLQKRVEDTAAPALVFQEADLSVRVVRDIFSEHFERAIVDDPGQHHRLVSFFTRTAPELVDRVELYDEDADCPLFEAYGVDPVIEGMLERRVDLPSGGYLIIDYAEALTVIDVNTGSFTGKGKSARLEDTITKTNLEAAEEAVRQLRLRDIGGIIVIDFIDMARSRNRDAVLKVLRKALDEDRTKTFVVEISPLGLVEMTRQNVTDGVREIMTNTCAVCSGEGVVKSAETIAIEFSRHLRHMVKEAGDDGPEAYLLRINPKVTAFFIADGARELHELERETGKYFHFEGSDGLKLDHFAVTMEGTRAEIEEHAVPFRAGEEVHVTLVEPHMYNEDDAVAKVDGYLIDVVNGVQFVGEKKLVRIEEAGRTMATAVLVGADAEVAADAAKDRAAAREKALASARRSAASKRQQQRPRIEDEEAAAVAVLTDESEDRAGTAPAAEDDSDAPPRKRRRRGGRGRGRGRGAAAAAAETDTDTAAVAGGPDAGGESEDAGARRDADEDDAPRGRSRRRRRHDADAVDDTAAIAGGPEAGDPAAADAPQATEDDDAPRGRSRRRRRDADADANSADEVVVVADGDEDDAPRGRSRRRRDAEPAAEVVAEDGATDEDAPKPRARRRAKAGAAEPEVGS</sequence>
<dbReference type="EMBL" id="JAPCID010000086">
    <property type="protein sequence ID" value="MDA0142373.1"/>
    <property type="molecule type" value="Genomic_DNA"/>
</dbReference>
<dbReference type="CDD" id="cd04453">
    <property type="entry name" value="S1_RNase_E"/>
    <property type="match status" value="1"/>
</dbReference>
<accession>A0ABT4RUW2</accession>
<keyword evidence="15" id="KW-1185">Reference proteome</keyword>
<dbReference type="Gene3D" id="3.40.1260.20">
    <property type="entry name" value="Ribonuclease E, catalytic domain"/>
    <property type="match status" value="1"/>
</dbReference>
<protein>
    <submittedName>
        <fullName evidence="14">Rne/Rng family ribonuclease</fullName>
    </submittedName>
</protein>
<evidence type="ECO:0000313" key="15">
    <source>
        <dbReference type="Proteomes" id="UP001147700"/>
    </source>
</evidence>
<gene>
    <name evidence="14" type="ORF">OJ962_33120</name>
</gene>
<dbReference type="Proteomes" id="UP001147700">
    <property type="component" value="Unassembled WGS sequence"/>
</dbReference>
<dbReference type="InterPro" id="IPR003029">
    <property type="entry name" value="S1_domain"/>
</dbReference>
<feature type="compositionally biased region" description="Low complexity" evidence="11">
    <location>
        <begin position="739"/>
        <end position="760"/>
    </location>
</feature>
<dbReference type="InterPro" id="IPR004659">
    <property type="entry name" value="RNase_E/G"/>
</dbReference>
<keyword evidence="10" id="KW-0472">Membrane</keyword>
<feature type="compositionally biased region" description="Low complexity" evidence="11">
    <location>
        <begin position="615"/>
        <end position="626"/>
    </location>
</feature>
<evidence type="ECO:0000256" key="9">
    <source>
        <dbReference type="ARBA" id="ARBA00022884"/>
    </source>
</evidence>
<dbReference type="PANTHER" id="PTHR30001:SF1">
    <property type="entry name" value="RIBONUCLEASE E_G-LIKE PROTEIN, CHLOROPLASTIC"/>
    <property type="match status" value="1"/>
</dbReference>
<evidence type="ECO:0000256" key="2">
    <source>
        <dbReference type="ARBA" id="ARBA00022475"/>
    </source>
</evidence>
<keyword evidence="3" id="KW-0997">Cell inner membrane</keyword>
<evidence type="ECO:0000259" key="13">
    <source>
        <dbReference type="PROSITE" id="PS50926"/>
    </source>
</evidence>
<keyword evidence="5" id="KW-0479">Metal-binding</keyword>
<dbReference type="SMART" id="SM00316">
    <property type="entry name" value="S1"/>
    <property type="match status" value="1"/>
</dbReference>
<dbReference type="InterPro" id="IPR012340">
    <property type="entry name" value="NA-bd_OB-fold"/>
</dbReference>
<organism evidence="14 15">
    <name type="scientific">Solirubrobacter deserti</name>
    <dbReference type="NCBI Taxonomy" id="2282478"/>
    <lineage>
        <taxon>Bacteria</taxon>
        <taxon>Bacillati</taxon>
        <taxon>Actinomycetota</taxon>
        <taxon>Thermoleophilia</taxon>
        <taxon>Solirubrobacterales</taxon>
        <taxon>Solirubrobacteraceae</taxon>
        <taxon>Solirubrobacter</taxon>
    </lineage>
</organism>
<evidence type="ECO:0000256" key="11">
    <source>
        <dbReference type="SAM" id="MobiDB-lite"/>
    </source>
</evidence>
<feature type="non-terminal residue" evidence="14">
    <location>
        <position position="847"/>
    </location>
</feature>
<keyword evidence="4" id="KW-0540">Nuclease</keyword>
<evidence type="ECO:0000256" key="7">
    <source>
        <dbReference type="ARBA" id="ARBA00022801"/>
    </source>
</evidence>
<proteinExistence type="predicted"/>
<name>A0ABT4RUW2_9ACTN</name>
<feature type="region of interest" description="Disordered" evidence="11">
    <location>
        <begin position="20"/>
        <end position="43"/>
    </location>
</feature>
<dbReference type="SUPFAM" id="SSF50249">
    <property type="entry name" value="Nucleic acid-binding proteins"/>
    <property type="match status" value="1"/>
</dbReference>
<evidence type="ECO:0000256" key="10">
    <source>
        <dbReference type="ARBA" id="ARBA00023136"/>
    </source>
</evidence>
<feature type="compositionally biased region" description="Low complexity" evidence="11">
    <location>
        <begin position="781"/>
        <end position="792"/>
    </location>
</feature>
<keyword evidence="2" id="KW-1003">Cell membrane</keyword>
<evidence type="ECO:0000256" key="3">
    <source>
        <dbReference type="ARBA" id="ARBA00022519"/>
    </source>
</evidence>
<dbReference type="InterPro" id="IPR002792">
    <property type="entry name" value="TRAM_dom"/>
</dbReference>
<comment type="cofactor">
    <cofactor evidence="1">
        <name>Mg(2+)</name>
        <dbReference type="ChEBI" id="CHEBI:18420"/>
    </cofactor>
</comment>
<keyword evidence="8" id="KW-0460">Magnesium</keyword>
<reference evidence="14" key="1">
    <citation type="submission" date="2022-10" db="EMBL/GenBank/DDBJ databases">
        <title>The WGS of Solirubrobacter sp. CPCC 204708.</title>
        <authorList>
            <person name="Jiang Z."/>
        </authorList>
    </citation>
    <scope>NUCLEOTIDE SEQUENCE</scope>
    <source>
        <strain evidence="14">CPCC 204708</strain>
    </source>
</reference>
<feature type="compositionally biased region" description="Low complexity" evidence="11">
    <location>
        <begin position="682"/>
        <end position="700"/>
    </location>
</feature>
<dbReference type="Pfam" id="PF10150">
    <property type="entry name" value="RNase_E_G"/>
    <property type="match status" value="1"/>
</dbReference>
<evidence type="ECO:0000256" key="8">
    <source>
        <dbReference type="ARBA" id="ARBA00022842"/>
    </source>
</evidence>
<keyword evidence="7" id="KW-0378">Hydrolase</keyword>
<feature type="compositionally biased region" description="Basic residues" evidence="11">
    <location>
        <begin position="667"/>
        <end position="680"/>
    </location>
</feature>
<feature type="compositionally biased region" description="Basic residues" evidence="11">
    <location>
        <begin position="32"/>
        <end position="41"/>
    </location>
</feature>
<evidence type="ECO:0000256" key="1">
    <source>
        <dbReference type="ARBA" id="ARBA00001946"/>
    </source>
</evidence>
<evidence type="ECO:0000256" key="6">
    <source>
        <dbReference type="ARBA" id="ARBA00022759"/>
    </source>
</evidence>
<keyword evidence="9" id="KW-0694">RNA-binding</keyword>
<feature type="domain" description="TRAM" evidence="13">
    <location>
        <begin position="532"/>
        <end position="594"/>
    </location>
</feature>
<dbReference type="Gene3D" id="2.40.50.140">
    <property type="entry name" value="Nucleic acid-binding proteins"/>
    <property type="match status" value="1"/>
</dbReference>
<dbReference type="PANTHER" id="PTHR30001">
    <property type="entry name" value="RIBONUCLEASE"/>
    <property type="match status" value="1"/>
</dbReference>
<dbReference type="NCBIfam" id="TIGR00757">
    <property type="entry name" value="RNaseEG"/>
    <property type="match status" value="1"/>
</dbReference>
<dbReference type="PROSITE" id="PS50126">
    <property type="entry name" value="S1"/>
    <property type="match status" value="1"/>
</dbReference>
<evidence type="ECO:0000256" key="5">
    <source>
        <dbReference type="ARBA" id="ARBA00022723"/>
    </source>
</evidence>
<evidence type="ECO:0000256" key="4">
    <source>
        <dbReference type="ARBA" id="ARBA00022722"/>
    </source>
</evidence>
<dbReference type="RefSeq" id="WP_270006901.1">
    <property type="nucleotide sequence ID" value="NZ_JAPCID010000086.1"/>
</dbReference>
<feature type="domain" description="S1 motif" evidence="12">
    <location>
        <begin position="65"/>
        <end position="146"/>
    </location>
</feature>